<dbReference type="Proteomes" id="UP001642360">
    <property type="component" value="Unassembled WGS sequence"/>
</dbReference>
<comment type="caution">
    <text evidence="3">The sequence shown here is derived from an EMBL/GenBank/DDBJ whole genome shotgun (WGS) entry which is preliminary data.</text>
</comment>
<feature type="compositionally biased region" description="Basic and acidic residues" evidence="1">
    <location>
        <begin position="79"/>
        <end position="95"/>
    </location>
</feature>
<feature type="compositionally biased region" description="Basic and acidic residues" evidence="1">
    <location>
        <begin position="664"/>
        <end position="686"/>
    </location>
</feature>
<feature type="transmembrane region" description="Helical" evidence="2">
    <location>
        <begin position="7"/>
        <end position="27"/>
    </location>
</feature>
<feature type="region of interest" description="Disordered" evidence="1">
    <location>
        <begin position="654"/>
        <end position="689"/>
    </location>
</feature>
<keyword evidence="2" id="KW-0812">Transmembrane</keyword>
<feature type="compositionally biased region" description="Acidic residues" evidence="1">
    <location>
        <begin position="168"/>
        <end position="178"/>
    </location>
</feature>
<sequence>MKIGRFLIYSSPVLVFTAIILGIFLSLDHPDNKNVRGDEKRNGGISSRKISFSEDDIIVGKIEHSSKQVQTASKRRNAKERDREDYRPSCVEEKGTVSSTSVNDNLVDKSALIEENPRDIREVEVHSIIDCSECSSSNDVQISKPLFHDGFDERSQKFTRGAGGASSEDSEDEEDVQEDGNKAVEWTEVDQKNLMDLGSSERERNRRLESLIARRRARKLLSLQVRKTPVNMGNNGPPGHIDSVLIPRNNPTLGNNSSSQFSPTPGSAPSVLIPACNPFDLPYDPCEEKPNLTGDSFHHEFMVAHQKDMMFCRHESFSLGAFSLWEYKQDRNVLFREFATKQSAFERPDSQLRSQPGKEDSEKQELETSQEGEPILNVESACDRVKQEGQGAEQVFDLVDDHYEECSSEFQTKQMLDEVIKVGSRSSSSSEADEPISRINKEAILKCLSRSVSRNRGVDIEDNSRINDLSFDSGLPGFEKTKVEERLYAVKEMHHTPTHSIASDLQVEVSEVSSPPLTVDENMSFSDEQSSINDGDAQKEISCDSEDTWLDSANLPIVDENESRLGGIYEISVLDIREVESSRINHESNDSVTSDMLPEVVDQYSTNPLSSLLIPEQGQANSTDDNSKHQDMIQTTGSALSPEILGLPVLEGQQSTEKPVAHPSHNDDFKDPEEPYRPEKSNRELDTNNSKVKALEVPTSNVLKILSTINHIENETHILVKQENSSDQSKSSDIITLKLGQCTGKEYEKRDEHQKTILESCKQIEDFDNLNSFGDVEREPETLPECLDMAVNAMPIENNDIWSSIQDTEVEQGNGEVGSLSVGQNFVDPNALTVTAESVVDQVPIASSLSSSPTSVLQPKFSIDQASSLSFDQEISPEVQQSYSDTLEHNLMDELPPANIILAVPQNAVCMMEDSAAHPSCSRDCDTLAQKHEKKEMARLTIAHPDNDQAQSDYEGKSTEKATTSYKLNNLVVSQEEGKLKSVEDIEAEQRAGVGHMELSNVMSSQSAEETTGELKLADDVYGFGPAKQRRDYNENSGTIVKSEESEEAMGHEDVHPPMPAPGAKDNLEANKDVIFITQ</sequence>
<feature type="region of interest" description="Disordered" evidence="1">
    <location>
        <begin position="68"/>
        <end position="101"/>
    </location>
</feature>
<evidence type="ECO:0000313" key="3">
    <source>
        <dbReference type="EMBL" id="CAK9164237.1"/>
    </source>
</evidence>
<dbReference type="PANTHER" id="PTHR33870">
    <property type="entry name" value="CARDIOMYOPATHY-ASSOCIATED PROTEIN"/>
    <property type="match status" value="1"/>
</dbReference>
<reference evidence="3 4" key="1">
    <citation type="submission" date="2024-02" db="EMBL/GenBank/DDBJ databases">
        <authorList>
            <person name="Vignale AGUSTIN F."/>
            <person name="Sosa J E."/>
            <person name="Modenutti C."/>
        </authorList>
    </citation>
    <scope>NUCLEOTIDE SEQUENCE [LARGE SCALE GENOMIC DNA]</scope>
</reference>
<feature type="region of interest" description="Disordered" evidence="1">
    <location>
        <begin position="1028"/>
        <end position="1072"/>
    </location>
</feature>
<feature type="region of interest" description="Disordered" evidence="1">
    <location>
        <begin position="941"/>
        <end position="960"/>
    </location>
</feature>
<keyword evidence="2" id="KW-1133">Transmembrane helix</keyword>
<keyword evidence="4" id="KW-1185">Reference proteome</keyword>
<gene>
    <name evidence="3" type="ORF">ILEXP_LOCUS33329</name>
</gene>
<feature type="compositionally biased region" description="Polar residues" evidence="1">
    <location>
        <begin position="517"/>
        <end position="533"/>
    </location>
</feature>
<organism evidence="3 4">
    <name type="scientific">Ilex paraguariensis</name>
    <name type="common">yerba mate</name>
    <dbReference type="NCBI Taxonomy" id="185542"/>
    <lineage>
        <taxon>Eukaryota</taxon>
        <taxon>Viridiplantae</taxon>
        <taxon>Streptophyta</taxon>
        <taxon>Embryophyta</taxon>
        <taxon>Tracheophyta</taxon>
        <taxon>Spermatophyta</taxon>
        <taxon>Magnoliopsida</taxon>
        <taxon>eudicotyledons</taxon>
        <taxon>Gunneridae</taxon>
        <taxon>Pentapetalae</taxon>
        <taxon>asterids</taxon>
        <taxon>campanulids</taxon>
        <taxon>Aquifoliales</taxon>
        <taxon>Aquifoliaceae</taxon>
        <taxon>Ilex</taxon>
    </lineage>
</organism>
<accession>A0ABC8T4J4</accession>
<keyword evidence="2" id="KW-0472">Membrane</keyword>
<feature type="region of interest" description="Disordered" evidence="1">
    <location>
        <begin position="517"/>
        <end position="539"/>
    </location>
</feature>
<name>A0ABC8T4J4_9AQUA</name>
<dbReference type="AlphaFoldDB" id="A0ABC8T4J4"/>
<feature type="region of interest" description="Disordered" evidence="1">
    <location>
        <begin position="346"/>
        <end position="374"/>
    </location>
</feature>
<feature type="region of interest" description="Disordered" evidence="1">
    <location>
        <begin position="156"/>
        <end position="185"/>
    </location>
</feature>
<proteinExistence type="predicted"/>
<dbReference type="EMBL" id="CAUOFW020004169">
    <property type="protein sequence ID" value="CAK9164237.1"/>
    <property type="molecule type" value="Genomic_DNA"/>
</dbReference>
<protein>
    <submittedName>
        <fullName evidence="3">Uncharacterized protein</fullName>
    </submittedName>
</protein>
<evidence type="ECO:0000256" key="1">
    <source>
        <dbReference type="SAM" id="MobiDB-lite"/>
    </source>
</evidence>
<dbReference type="PANTHER" id="PTHR33870:SF16">
    <property type="entry name" value="PROTEIN, PUTATIVE-RELATED"/>
    <property type="match status" value="1"/>
</dbReference>
<evidence type="ECO:0000313" key="4">
    <source>
        <dbReference type="Proteomes" id="UP001642360"/>
    </source>
</evidence>
<feature type="compositionally biased region" description="Basic and acidic residues" evidence="1">
    <location>
        <begin position="346"/>
        <end position="366"/>
    </location>
</feature>
<evidence type="ECO:0000256" key="2">
    <source>
        <dbReference type="SAM" id="Phobius"/>
    </source>
</evidence>